<feature type="active site" description="Proton acceptor" evidence="4">
    <location>
        <position position="72"/>
    </location>
</feature>
<feature type="site" description="Transition state stabilizer" evidence="4">
    <location>
        <position position="154"/>
    </location>
</feature>
<dbReference type="Pfam" id="PF03740">
    <property type="entry name" value="PdxJ"/>
    <property type="match status" value="1"/>
</dbReference>
<comment type="subcellular location">
    <subcellularLocation>
        <location evidence="4">Cytoplasm</location>
    </subcellularLocation>
</comment>
<dbReference type="SUPFAM" id="SSF63892">
    <property type="entry name" value="Pyridoxine 5'-phosphate synthase"/>
    <property type="match status" value="1"/>
</dbReference>
<dbReference type="EC" id="2.6.99.2" evidence="4 5"/>
<evidence type="ECO:0000256" key="5">
    <source>
        <dbReference type="NCBIfam" id="TIGR00559"/>
    </source>
</evidence>
<dbReference type="InterPro" id="IPR004569">
    <property type="entry name" value="PyrdxlP_synth_PdxJ"/>
</dbReference>
<comment type="similarity">
    <text evidence="4">Belongs to the PNP synthase family.</text>
</comment>
<sequence length="241" mass="24890">MTAPLLGVNIDHAATLRQVRHAAYPAIKEVVEAAEAGGADFITAHLREDRRHIQDADVPAIMAASGTWLNLEIAAVPAMVEAACGWQPKSVCLVPERREELTTEGGLDVKGAAAAPAQAAAAALRAAGIEVSVFVDPDPEQIDAAAGAGADAVEIHTGAYANAANEEAAAREYALVAAAAAHGRAKGLTVNVGHGLTLANVGRLRQLDFIVEYNIGHSIICDALFCGLPQAVGRMRKALGL</sequence>
<comment type="pathway">
    <text evidence="4">Cofactor biosynthesis; pyridoxine 5'-phosphate biosynthesis; pyridoxine 5'-phosphate from D-erythrose 4-phosphate: step 5/5.</text>
</comment>
<dbReference type="PANTHER" id="PTHR30456">
    <property type="entry name" value="PYRIDOXINE 5'-PHOSPHATE SYNTHASE"/>
    <property type="match status" value="1"/>
</dbReference>
<dbReference type="PANTHER" id="PTHR30456:SF0">
    <property type="entry name" value="PYRIDOXINE 5'-PHOSPHATE SYNTHASE"/>
    <property type="match status" value="1"/>
</dbReference>
<dbReference type="Gene3D" id="3.20.20.70">
    <property type="entry name" value="Aldolase class I"/>
    <property type="match status" value="1"/>
</dbReference>
<dbReference type="GO" id="GO:0033856">
    <property type="term" value="F:pyridoxine 5'-phosphate synthase activity"/>
    <property type="evidence" value="ECO:0007669"/>
    <property type="project" value="UniProtKB-UniRule"/>
</dbReference>
<evidence type="ECO:0000256" key="1">
    <source>
        <dbReference type="ARBA" id="ARBA00022490"/>
    </source>
</evidence>
<keyword evidence="1 4" id="KW-0963">Cytoplasm</keyword>
<dbReference type="EMBL" id="JADHEI010000028">
    <property type="protein sequence ID" value="MBF2734849.1"/>
    <property type="molecule type" value="Genomic_DNA"/>
</dbReference>
<evidence type="ECO:0000313" key="7">
    <source>
        <dbReference type="Proteomes" id="UP000604381"/>
    </source>
</evidence>
<dbReference type="NCBIfam" id="TIGR00559">
    <property type="entry name" value="pdxJ"/>
    <property type="match status" value="1"/>
</dbReference>
<feature type="binding site" evidence="4">
    <location>
        <position position="195"/>
    </location>
    <ligand>
        <name>3-amino-2-oxopropyl phosphate</name>
        <dbReference type="ChEBI" id="CHEBI:57279"/>
    </ligand>
</feature>
<evidence type="ECO:0000256" key="3">
    <source>
        <dbReference type="ARBA" id="ARBA00023096"/>
    </source>
</evidence>
<dbReference type="InterPro" id="IPR036130">
    <property type="entry name" value="Pyridoxine-5'_phos_synth"/>
</dbReference>
<feature type="binding site" evidence="4">
    <location>
        <position position="47"/>
    </location>
    <ligand>
        <name>1-deoxy-D-xylulose 5-phosphate</name>
        <dbReference type="ChEBI" id="CHEBI:57792"/>
    </ligand>
</feature>
<evidence type="ECO:0000256" key="2">
    <source>
        <dbReference type="ARBA" id="ARBA00022679"/>
    </source>
</evidence>
<dbReference type="GO" id="GO:0008615">
    <property type="term" value="P:pyridoxine biosynthetic process"/>
    <property type="evidence" value="ECO:0007669"/>
    <property type="project" value="UniProtKB-UniRule"/>
</dbReference>
<feature type="binding site" evidence="4">
    <location>
        <position position="20"/>
    </location>
    <ligand>
        <name>3-amino-2-oxopropyl phosphate</name>
        <dbReference type="ChEBI" id="CHEBI:57279"/>
    </ligand>
</feature>
<protein>
    <recommendedName>
        <fullName evidence="4 5">Pyridoxine 5'-phosphate synthase</fullName>
        <shortName evidence="4">PNP synthase</shortName>
        <ecNumber evidence="4 5">2.6.99.2</ecNumber>
    </recommendedName>
</protein>
<dbReference type="NCBIfam" id="NF003627">
    <property type="entry name" value="PRK05265.1-5"/>
    <property type="match status" value="1"/>
</dbReference>
<keyword evidence="2 4" id="KW-0808">Transferase</keyword>
<feature type="active site" description="Proton acceptor" evidence="4">
    <location>
        <position position="45"/>
    </location>
</feature>
<reference evidence="6" key="1">
    <citation type="submission" date="2020-10" db="EMBL/GenBank/DDBJ databases">
        <title>An improved Amphimedon queenslandica hologenome assembly reveals how three proteobacterial symbionts can extend the metabolic phenotypic of their marine sponge host.</title>
        <authorList>
            <person name="Degnan B."/>
            <person name="Degnan S."/>
            <person name="Xiang X."/>
        </authorList>
    </citation>
    <scope>NUCLEOTIDE SEQUENCE</scope>
    <source>
        <strain evidence="6">AqS2</strain>
    </source>
</reference>
<comment type="function">
    <text evidence="4">Catalyzes the complicated ring closure reaction between the two acyclic compounds 1-deoxy-D-xylulose-5-phosphate (DXP) and 3-amino-2-oxopropyl phosphate (1-amino-acetone-3-phosphate or AAP) to form pyridoxine 5'-phosphate (PNP) and inorganic phosphate.</text>
</comment>
<gene>
    <name evidence="4" type="primary">pdxJ</name>
    <name evidence="6" type="ORF">ISN26_01975</name>
</gene>
<feature type="binding site" evidence="4">
    <location>
        <begin position="11"/>
        <end position="12"/>
    </location>
    <ligand>
        <name>1-deoxy-D-xylulose 5-phosphate</name>
        <dbReference type="ChEBI" id="CHEBI:57792"/>
    </ligand>
</feature>
<comment type="catalytic activity">
    <reaction evidence="4">
        <text>3-amino-2-oxopropyl phosphate + 1-deoxy-D-xylulose 5-phosphate = pyridoxine 5'-phosphate + phosphate + 2 H2O + H(+)</text>
        <dbReference type="Rhea" id="RHEA:15265"/>
        <dbReference type="ChEBI" id="CHEBI:15377"/>
        <dbReference type="ChEBI" id="CHEBI:15378"/>
        <dbReference type="ChEBI" id="CHEBI:43474"/>
        <dbReference type="ChEBI" id="CHEBI:57279"/>
        <dbReference type="ChEBI" id="CHEBI:57792"/>
        <dbReference type="ChEBI" id="CHEBI:58589"/>
        <dbReference type="EC" id="2.6.99.2"/>
    </reaction>
</comment>
<feature type="active site" description="Proton donor" evidence="4">
    <location>
        <position position="194"/>
    </location>
</feature>
<keyword evidence="7" id="KW-1185">Reference proteome</keyword>
<dbReference type="HAMAP" id="MF_00279">
    <property type="entry name" value="PdxJ"/>
    <property type="match status" value="1"/>
</dbReference>
<comment type="subunit">
    <text evidence="4">Homooctamer; tetramer of dimers.</text>
</comment>
<organism evidence="6 7">
    <name type="scientific">Candidatus Amphirhobacter heronislandensis</name>
    <dbReference type="NCBI Taxonomy" id="1732024"/>
    <lineage>
        <taxon>Bacteria</taxon>
        <taxon>Pseudomonadati</taxon>
        <taxon>Pseudomonadota</taxon>
        <taxon>Gammaproteobacteria</taxon>
        <taxon>Candidatus Tethybacterales</taxon>
        <taxon>Candidatus Tethybacteraceae</taxon>
        <taxon>Candidatus Amphirhobacter</taxon>
    </lineage>
</organism>
<keyword evidence="3 4" id="KW-0664">Pyridoxine biosynthesis</keyword>
<dbReference type="Proteomes" id="UP000604381">
    <property type="component" value="Unassembled WGS sequence"/>
</dbReference>
<accession>A0A930UE08</accession>
<name>A0A930UE08_9GAMM</name>
<evidence type="ECO:0000313" key="6">
    <source>
        <dbReference type="EMBL" id="MBF2734849.1"/>
    </source>
</evidence>
<feature type="binding site" evidence="4">
    <location>
        <position position="52"/>
    </location>
    <ligand>
        <name>1-deoxy-D-xylulose 5-phosphate</name>
        <dbReference type="ChEBI" id="CHEBI:57792"/>
    </ligand>
</feature>
<feature type="binding site" evidence="4">
    <location>
        <position position="9"/>
    </location>
    <ligand>
        <name>3-amino-2-oxopropyl phosphate</name>
        <dbReference type="ChEBI" id="CHEBI:57279"/>
    </ligand>
</feature>
<evidence type="ECO:0000256" key="4">
    <source>
        <dbReference type="HAMAP-Rule" id="MF_00279"/>
    </source>
</evidence>
<dbReference type="NCBIfam" id="NF003625">
    <property type="entry name" value="PRK05265.1-3"/>
    <property type="match status" value="1"/>
</dbReference>
<dbReference type="GO" id="GO:0005829">
    <property type="term" value="C:cytosol"/>
    <property type="evidence" value="ECO:0007669"/>
    <property type="project" value="TreeGrafter"/>
</dbReference>
<comment type="caution">
    <text evidence="6">The sequence shown here is derived from an EMBL/GenBank/DDBJ whole genome shotgun (WGS) entry which is preliminary data.</text>
</comment>
<dbReference type="InterPro" id="IPR013785">
    <property type="entry name" value="Aldolase_TIM"/>
</dbReference>
<feature type="binding site" evidence="4">
    <location>
        <position position="102"/>
    </location>
    <ligand>
        <name>1-deoxy-D-xylulose 5-phosphate</name>
        <dbReference type="ChEBI" id="CHEBI:57792"/>
    </ligand>
</feature>
<feature type="binding site" evidence="4">
    <location>
        <begin position="216"/>
        <end position="217"/>
    </location>
    <ligand>
        <name>3-amino-2-oxopropyl phosphate</name>
        <dbReference type="ChEBI" id="CHEBI:57279"/>
    </ligand>
</feature>
<proteinExistence type="inferred from homology"/>
<dbReference type="AlphaFoldDB" id="A0A930UE08"/>